<sequence length="545" mass="59888">MVVTKQDSRLEADLRMIAIRFVAGDVADDGDRVRRWRGEVCPQAPALNPLKHADFNAELDLYYQSRRFKRDVVTRLAGAVRIPTESYDDLLPVGQDPRWAIFGQLHEYLQIAFPNIYDNLNVTTVNRYGLVFHWQGANASLKPILFTAHQDVVPVDPTTLDQWIHPPYSGNYDGTFIWGRGSVDDKSDLVAQLGFRPTRSIVLAFGFDEESAGTQASMLHLTSTPKTNAVQGAGKLAEYLEANYGLDGFSMLIDEGGYLDVRIEVSTSGGHSSVPPKHTSIGVLSAIITEIESNPHPTRLQRDATAFQSIQCQIAYDPNVSDSLKKLARQALSSDPALDRLESHLLATNPLAPSLFGTTQAVDLIHGGVKVNALPENAWAVVNHRIADYSSVNELKHRIASIAKPVALKFNLSVDAFGSTIHNSDSNGGQIVISDAWNSALEPAPITPTGANDAPWQMLSGTIRATHATSWRWNASTIAVGPALALDTQYYWNLTRHIFRYSHTTPGDVYGGIHTINEAVRADGVVEQIRFFTKLILNVDESTLL</sequence>
<evidence type="ECO:0000313" key="10">
    <source>
        <dbReference type="Proteomes" id="UP000294933"/>
    </source>
</evidence>
<feature type="binding site" evidence="7">
    <location>
        <position position="254"/>
    </location>
    <ligand>
        <name>Zn(2+)</name>
        <dbReference type="ChEBI" id="CHEBI:29105"/>
        <label>2</label>
    </ligand>
</feature>
<dbReference type="OrthoDB" id="3064516at2759"/>
<dbReference type="CDD" id="cd05674">
    <property type="entry name" value="M20_yscS"/>
    <property type="match status" value="1"/>
</dbReference>
<dbReference type="InterPro" id="IPR047177">
    <property type="entry name" value="Pept_M20A"/>
</dbReference>
<feature type="binding site" evidence="7">
    <location>
        <position position="184"/>
    </location>
    <ligand>
        <name>Zn(2+)</name>
        <dbReference type="ChEBI" id="CHEBI:29105"/>
        <label>1</label>
    </ligand>
</feature>
<keyword evidence="2" id="KW-0645">Protease</keyword>
<feature type="active site" description="Proton acceptor" evidence="6">
    <location>
        <position position="209"/>
    </location>
</feature>
<dbReference type="InterPro" id="IPR001261">
    <property type="entry name" value="ArgE/DapE_CS"/>
</dbReference>
<accession>A0A4Y7QA69</accession>
<dbReference type="AlphaFoldDB" id="A0A4Y7QA69"/>
<dbReference type="PANTHER" id="PTHR45962">
    <property type="entry name" value="N-FATTY-ACYL-AMINO ACID SYNTHASE/HYDROLASE PM20D1"/>
    <property type="match status" value="1"/>
</dbReference>
<evidence type="ECO:0000256" key="6">
    <source>
        <dbReference type="PIRSR" id="PIRSR037217-1"/>
    </source>
</evidence>
<evidence type="ECO:0000256" key="7">
    <source>
        <dbReference type="PIRSR" id="PIRSR037217-2"/>
    </source>
</evidence>
<dbReference type="InterPro" id="IPR002933">
    <property type="entry name" value="Peptidase_M20"/>
</dbReference>
<dbReference type="GO" id="GO:0000328">
    <property type="term" value="C:fungal-type vacuole lumen"/>
    <property type="evidence" value="ECO:0007669"/>
    <property type="project" value="TreeGrafter"/>
</dbReference>
<feature type="binding site" evidence="7">
    <location>
        <position position="184"/>
    </location>
    <ligand>
        <name>Zn(2+)</name>
        <dbReference type="ChEBI" id="CHEBI:29105"/>
        <label>2</label>
    </ligand>
</feature>
<dbReference type="Pfam" id="PF07687">
    <property type="entry name" value="M20_dimer"/>
    <property type="match status" value="1"/>
</dbReference>
<feature type="binding site" evidence="7">
    <location>
        <position position="210"/>
    </location>
    <ligand>
        <name>Zn(2+)</name>
        <dbReference type="ChEBI" id="CHEBI:29105"/>
        <label>1</label>
    </ligand>
</feature>
<comment type="similarity">
    <text evidence="1">Belongs to the peptidase M20A family.</text>
</comment>
<evidence type="ECO:0000256" key="1">
    <source>
        <dbReference type="ARBA" id="ARBA00006247"/>
    </source>
</evidence>
<dbReference type="GO" id="GO:0004181">
    <property type="term" value="F:metallocarboxypeptidase activity"/>
    <property type="evidence" value="ECO:0007669"/>
    <property type="project" value="InterPro"/>
</dbReference>
<reference evidence="9 10" key="1">
    <citation type="submission" date="2018-06" db="EMBL/GenBank/DDBJ databases">
        <title>A transcriptomic atlas of mushroom development highlights an independent origin of complex multicellularity.</title>
        <authorList>
            <consortium name="DOE Joint Genome Institute"/>
            <person name="Krizsan K."/>
            <person name="Almasi E."/>
            <person name="Merenyi Z."/>
            <person name="Sahu N."/>
            <person name="Viragh M."/>
            <person name="Koszo T."/>
            <person name="Mondo S."/>
            <person name="Kiss B."/>
            <person name="Balint B."/>
            <person name="Kues U."/>
            <person name="Barry K."/>
            <person name="Hegedus J.C."/>
            <person name="Henrissat B."/>
            <person name="Johnson J."/>
            <person name="Lipzen A."/>
            <person name="Ohm R."/>
            <person name="Nagy I."/>
            <person name="Pangilinan J."/>
            <person name="Yan J."/>
            <person name="Xiong Y."/>
            <person name="Grigoriev I.V."/>
            <person name="Hibbett D.S."/>
            <person name="Nagy L.G."/>
        </authorList>
    </citation>
    <scope>NUCLEOTIDE SEQUENCE [LARGE SCALE GENOMIC DNA]</scope>
    <source>
        <strain evidence="9 10">SZMC22713</strain>
    </source>
</reference>
<dbReference type="Proteomes" id="UP000294933">
    <property type="component" value="Unassembled WGS sequence"/>
</dbReference>
<dbReference type="InterPro" id="IPR036264">
    <property type="entry name" value="Bact_exopeptidase_dim_dom"/>
</dbReference>
<dbReference type="Gene3D" id="3.30.70.360">
    <property type="match status" value="1"/>
</dbReference>
<keyword evidence="10" id="KW-1185">Reference proteome</keyword>
<evidence type="ECO:0000256" key="4">
    <source>
        <dbReference type="ARBA" id="ARBA00022801"/>
    </source>
</evidence>
<dbReference type="GO" id="GO:0051603">
    <property type="term" value="P:proteolysis involved in protein catabolic process"/>
    <property type="evidence" value="ECO:0007669"/>
    <property type="project" value="TreeGrafter"/>
</dbReference>
<keyword evidence="5 7" id="KW-0862">Zinc</keyword>
<feature type="binding site" evidence="7">
    <location>
        <position position="149"/>
    </location>
    <ligand>
        <name>Zn(2+)</name>
        <dbReference type="ChEBI" id="CHEBI:29105"/>
        <label>2</label>
    </ligand>
</feature>
<gene>
    <name evidence="9" type="ORF">BD410DRAFT_814387</name>
</gene>
<dbReference type="STRING" id="50990.A0A4Y7QA69"/>
<dbReference type="SUPFAM" id="SSF53187">
    <property type="entry name" value="Zn-dependent exopeptidases"/>
    <property type="match status" value="1"/>
</dbReference>
<keyword evidence="4" id="KW-0378">Hydrolase</keyword>
<dbReference type="PIRSF" id="PIRSF037217">
    <property type="entry name" value="Carboxypeptidase_S"/>
    <property type="match status" value="1"/>
</dbReference>
<dbReference type="PROSITE" id="PS00758">
    <property type="entry name" value="ARGE_DAPE_CPG2_1"/>
    <property type="match status" value="1"/>
</dbReference>
<evidence type="ECO:0000256" key="5">
    <source>
        <dbReference type="ARBA" id="ARBA00022833"/>
    </source>
</evidence>
<protein>
    <submittedName>
        <fullName evidence="9">Carboxypeptidase S</fullName>
    </submittedName>
</protein>
<feature type="active site" evidence="6">
    <location>
        <position position="151"/>
    </location>
</feature>
<feature type="domain" description="Peptidase M20 dimerisation" evidence="8">
    <location>
        <begin position="257"/>
        <end position="408"/>
    </location>
</feature>
<dbReference type="InterPro" id="IPR011650">
    <property type="entry name" value="Peptidase_M20_dimer"/>
</dbReference>
<proteinExistence type="inferred from homology"/>
<dbReference type="SUPFAM" id="SSF55031">
    <property type="entry name" value="Bacterial exopeptidase dimerisation domain"/>
    <property type="match status" value="1"/>
</dbReference>
<evidence type="ECO:0000259" key="8">
    <source>
        <dbReference type="Pfam" id="PF07687"/>
    </source>
</evidence>
<dbReference type="Gene3D" id="3.40.630.10">
    <property type="entry name" value="Zn peptidases"/>
    <property type="match status" value="1"/>
</dbReference>
<dbReference type="EMBL" id="ML170169">
    <property type="protein sequence ID" value="TDL23769.1"/>
    <property type="molecule type" value="Genomic_DNA"/>
</dbReference>
<dbReference type="Pfam" id="PF01546">
    <property type="entry name" value="Peptidase_M20"/>
    <property type="match status" value="1"/>
</dbReference>
<keyword evidence="9" id="KW-0121">Carboxypeptidase</keyword>
<dbReference type="GO" id="GO:0046872">
    <property type="term" value="F:metal ion binding"/>
    <property type="evidence" value="ECO:0007669"/>
    <property type="project" value="UniProtKB-KW"/>
</dbReference>
<organism evidence="9 10">
    <name type="scientific">Rickenella mellea</name>
    <dbReference type="NCBI Taxonomy" id="50990"/>
    <lineage>
        <taxon>Eukaryota</taxon>
        <taxon>Fungi</taxon>
        <taxon>Dikarya</taxon>
        <taxon>Basidiomycota</taxon>
        <taxon>Agaricomycotina</taxon>
        <taxon>Agaricomycetes</taxon>
        <taxon>Hymenochaetales</taxon>
        <taxon>Rickenellaceae</taxon>
        <taxon>Rickenella</taxon>
    </lineage>
</organism>
<evidence type="ECO:0000313" key="9">
    <source>
        <dbReference type="EMBL" id="TDL23769.1"/>
    </source>
</evidence>
<dbReference type="PANTHER" id="PTHR45962:SF1">
    <property type="entry name" value="N-FATTY-ACYL-AMINO ACID SYNTHASE_HYDROLASE PM20D1"/>
    <property type="match status" value="1"/>
</dbReference>
<name>A0A4Y7QA69_9AGAM</name>
<keyword evidence="3 7" id="KW-0479">Metal-binding</keyword>
<dbReference type="VEuPathDB" id="FungiDB:BD410DRAFT_814387"/>
<dbReference type="InterPro" id="IPR017141">
    <property type="entry name" value="Pept_M20_carboxypep"/>
</dbReference>
<evidence type="ECO:0000256" key="2">
    <source>
        <dbReference type="ARBA" id="ARBA00022670"/>
    </source>
</evidence>
<feature type="binding site" evidence="7">
    <location>
        <position position="514"/>
    </location>
    <ligand>
        <name>Zn(2+)</name>
        <dbReference type="ChEBI" id="CHEBI:29105"/>
        <label>1</label>
    </ligand>
</feature>
<evidence type="ECO:0000256" key="3">
    <source>
        <dbReference type="ARBA" id="ARBA00022723"/>
    </source>
</evidence>